<protein>
    <submittedName>
        <fullName evidence="1">Uncharacterized protein</fullName>
    </submittedName>
</protein>
<sequence length="196" mass="21002">MGQPEPPFPQGPLGGQTFASTLLLSFSCAPLLKQHLLRTLSMTNEELASLEPIIAQAWEQWDHQRRMHYAQQAQVANAVQKPPDGHALAEASSAPYGDVGMADHAPQYTVDPSHPQANEFRARFHRSLVAPSPFRTFGAPQPNSTSSSSASVPGSESLDPHMGVAVVDHGQKAVIDPELGQARGEAEGVVGRLERG</sequence>
<evidence type="ECO:0000313" key="2">
    <source>
        <dbReference type="Proteomes" id="UP000814140"/>
    </source>
</evidence>
<reference evidence="1" key="1">
    <citation type="submission" date="2021-03" db="EMBL/GenBank/DDBJ databases">
        <authorList>
            <consortium name="DOE Joint Genome Institute"/>
            <person name="Ahrendt S."/>
            <person name="Looney B.P."/>
            <person name="Miyauchi S."/>
            <person name="Morin E."/>
            <person name="Drula E."/>
            <person name="Courty P.E."/>
            <person name="Chicoki N."/>
            <person name="Fauchery L."/>
            <person name="Kohler A."/>
            <person name="Kuo A."/>
            <person name="Labutti K."/>
            <person name="Pangilinan J."/>
            <person name="Lipzen A."/>
            <person name="Riley R."/>
            <person name="Andreopoulos W."/>
            <person name="He G."/>
            <person name="Johnson J."/>
            <person name="Barry K.W."/>
            <person name="Grigoriev I.V."/>
            <person name="Nagy L."/>
            <person name="Hibbett D."/>
            <person name="Henrissat B."/>
            <person name="Matheny P.B."/>
            <person name="Labbe J."/>
            <person name="Martin F."/>
        </authorList>
    </citation>
    <scope>NUCLEOTIDE SEQUENCE</scope>
    <source>
        <strain evidence="1">HHB10654</strain>
    </source>
</reference>
<evidence type="ECO:0000313" key="1">
    <source>
        <dbReference type="EMBL" id="KAI0064516.1"/>
    </source>
</evidence>
<name>A0ACB8T8M5_9AGAM</name>
<gene>
    <name evidence="1" type="ORF">BV25DRAFT_1822878</name>
</gene>
<comment type="caution">
    <text evidence="1">The sequence shown here is derived from an EMBL/GenBank/DDBJ whole genome shotgun (WGS) entry which is preliminary data.</text>
</comment>
<keyword evidence="2" id="KW-1185">Reference proteome</keyword>
<organism evidence="1 2">
    <name type="scientific">Artomyces pyxidatus</name>
    <dbReference type="NCBI Taxonomy" id="48021"/>
    <lineage>
        <taxon>Eukaryota</taxon>
        <taxon>Fungi</taxon>
        <taxon>Dikarya</taxon>
        <taxon>Basidiomycota</taxon>
        <taxon>Agaricomycotina</taxon>
        <taxon>Agaricomycetes</taxon>
        <taxon>Russulales</taxon>
        <taxon>Auriscalpiaceae</taxon>
        <taxon>Artomyces</taxon>
    </lineage>
</organism>
<dbReference type="EMBL" id="MU277198">
    <property type="protein sequence ID" value="KAI0064516.1"/>
    <property type="molecule type" value="Genomic_DNA"/>
</dbReference>
<dbReference type="Proteomes" id="UP000814140">
    <property type="component" value="Unassembled WGS sequence"/>
</dbReference>
<proteinExistence type="predicted"/>
<accession>A0ACB8T8M5</accession>
<reference evidence="1" key="2">
    <citation type="journal article" date="2022" name="New Phytol.">
        <title>Evolutionary transition to the ectomycorrhizal habit in the genomes of a hyperdiverse lineage of mushroom-forming fungi.</title>
        <authorList>
            <person name="Looney B."/>
            <person name="Miyauchi S."/>
            <person name="Morin E."/>
            <person name="Drula E."/>
            <person name="Courty P.E."/>
            <person name="Kohler A."/>
            <person name="Kuo A."/>
            <person name="LaButti K."/>
            <person name="Pangilinan J."/>
            <person name="Lipzen A."/>
            <person name="Riley R."/>
            <person name="Andreopoulos W."/>
            <person name="He G."/>
            <person name="Johnson J."/>
            <person name="Nolan M."/>
            <person name="Tritt A."/>
            <person name="Barry K.W."/>
            <person name="Grigoriev I.V."/>
            <person name="Nagy L.G."/>
            <person name="Hibbett D."/>
            <person name="Henrissat B."/>
            <person name="Matheny P.B."/>
            <person name="Labbe J."/>
            <person name="Martin F.M."/>
        </authorList>
    </citation>
    <scope>NUCLEOTIDE SEQUENCE</scope>
    <source>
        <strain evidence="1">HHB10654</strain>
    </source>
</reference>